<keyword evidence="2" id="KW-1185">Reference proteome</keyword>
<name>A0ACB9QA25_BAUVA</name>
<proteinExistence type="predicted"/>
<gene>
    <name evidence="1" type="ORF">L6164_004477</name>
</gene>
<accession>A0ACB9QA25</accession>
<evidence type="ECO:0000313" key="2">
    <source>
        <dbReference type="Proteomes" id="UP000828941"/>
    </source>
</evidence>
<dbReference type="Proteomes" id="UP000828941">
    <property type="component" value="Chromosome 2"/>
</dbReference>
<comment type="caution">
    <text evidence="1">The sequence shown here is derived from an EMBL/GenBank/DDBJ whole genome shotgun (WGS) entry which is preliminary data.</text>
</comment>
<protein>
    <submittedName>
        <fullName evidence="1">Uncharacterized protein</fullName>
    </submittedName>
</protein>
<reference evidence="1 2" key="1">
    <citation type="journal article" date="2022" name="DNA Res.">
        <title>Chromosomal-level genome assembly of the orchid tree Bauhinia variegata (Leguminosae; Cercidoideae) supports the allotetraploid origin hypothesis of Bauhinia.</title>
        <authorList>
            <person name="Zhong Y."/>
            <person name="Chen Y."/>
            <person name="Zheng D."/>
            <person name="Pang J."/>
            <person name="Liu Y."/>
            <person name="Luo S."/>
            <person name="Meng S."/>
            <person name="Qian L."/>
            <person name="Wei D."/>
            <person name="Dai S."/>
            <person name="Zhou R."/>
        </authorList>
    </citation>
    <scope>NUCLEOTIDE SEQUENCE [LARGE SCALE GENOMIC DNA]</scope>
    <source>
        <strain evidence="1">BV-YZ2020</strain>
    </source>
</reference>
<organism evidence="1 2">
    <name type="scientific">Bauhinia variegata</name>
    <name type="common">Purple orchid tree</name>
    <name type="synonym">Phanera variegata</name>
    <dbReference type="NCBI Taxonomy" id="167791"/>
    <lineage>
        <taxon>Eukaryota</taxon>
        <taxon>Viridiplantae</taxon>
        <taxon>Streptophyta</taxon>
        <taxon>Embryophyta</taxon>
        <taxon>Tracheophyta</taxon>
        <taxon>Spermatophyta</taxon>
        <taxon>Magnoliopsida</taxon>
        <taxon>eudicotyledons</taxon>
        <taxon>Gunneridae</taxon>
        <taxon>Pentapetalae</taxon>
        <taxon>rosids</taxon>
        <taxon>fabids</taxon>
        <taxon>Fabales</taxon>
        <taxon>Fabaceae</taxon>
        <taxon>Cercidoideae</taxon>
        <taxon>Cercideae</taxon>
        <taxon>Bauhiniinae</taxon>
        <taxon>Bauhinia</taxon>
    </lineage>
</organism>
<evidence type="ECO:0000313" key="1">
    <source>
        <dbReference type="EMBL" id="KAI4355730.1"/>
    </source>
</evidence>
<sequence>MVITDHYQILPIRDAVKCINQKVNLLGVIIEVGFPKRSKGTDYCCTLKIIDEPHQRIGMSVNFFVESSQSFPQIAACGDIILLYHVHVRMHGTEVNAVFNKKFSSFALYEGKDGKDFVPYEVSSKFNPHDLDRETILELRKWLVDFQLREDFSNFITLSELKEGDYADLACKILQCCEAAADKWMVFVWDGTDAPPNSISANLEEEMDRPLPLQLENGPLPIDLLRTFPTVGSILRITFDQAIVNNQLHLLKIGKWVKFVNMRFEVHAGLWSGVLTPFTKLRYAPNEDSLALSRQRKFDERISLMWGKMPFWCFPEPSCITVVGHESVIPVTLMDVITHSEVTAKFKCVVRVVAVLPSQPKYFCSPVGVYRMRLTLEDPTARIQAFVYAEDGETLFDGYPGVDILQSKMNRLLGLTSDLAILTLMSIVHF</sequence>
<dbReference type="EMBL" id="CM039427">
    <property type="protein sequence ID" value="KAI4355730.1"/>
    <property type="molecule type" value="Genomic_DNA"/>
</dbReference>